<sequence>MASTTLTLPATDASAPAITAPPLSPPSAKISATKATILALDLGTVAGWAIRTADGTIVSGTVSFRPSRYDGGGMRYLRFRSWLDRLASEAGGIGSVHFEEVRRHIGTDAAHTYGGFLATLTAWCEQNEIAYQGVPVGTIKRFIAGKGNADKAAVIAAVRARGFVPADDNEADAIAILLWAIETSGGVR</sequence>
<dbReference type="InterPro" id="IPR012337">
    <property type="entry name" value="RNaseH-like_sf"/>
</dbReference>
<dbReference type="EMBL" id="BMOV01000010">
    <property type="protein sequence ID" value="GGO16007.1"/>
    <property type="molecule type" value="Genomic_DNA"/>
</dbReference>
<proteinExistence type="predicted"/>
<protein>
    <submittedName>
        <fullName evidence="1">Uncharacterized protein</fullName>
    </submittedName>
</protein>
<accession>A0ABQ2LHI5</accession>
<keyword evidence="2" id="KW-1185">Reference proteome</keyword>
<evidence type="ECO:0000313" key="1">
    <source>
        <dbReference type="EMBL" id="GGO16007.1"/>
    </source>
</evidence>
<reference evidence="2" key="1">
    <citation type="journal article" date="2019" name="Int. J. Syst. Evol. Microbiol.">
        <title>The Global Catalogue of Microorganisms (GCM) 10K type strain sequencing project: providing services to taxonomists for standard genome sequencing and annotation.</title>
        <authorList>
            <consortium name="The Broad Institute Genomics Platform"/>
            <consortium name="The Broad Institute Genome Sequencing Center for Infectious Disease"/>
            <person name="Wu L."/>
            <person name="Ma J."/>
        </authorList>
    </citation>
    <scope>NUCLEOTIDE SEQUENCE [LARGE SCALE GENOMIC DNA]</scope>
    <source>
        <strain evidence="2">JCM 17843</strain>
    </source>
</reference>
<organism evidence="1 2">
    <name type="scientific">Iodidimonas muriae</name>
    <dbReference type="NCBI Taxonomy" id="261467"/>
    <lineage>
        <taxon>Bacteria</taxon>
        <taxon>Pseudomonadati</taxon>
        <taxon>Pseudomonadota</taxon>
        <taxon>Alphaproteobacteria</taxon>
        <taxon>Iodidimonadales</taxon>
        <taxon>Iodidimonadaceae</taxon>
        <taxon>Iodidimonas</taxon>
    </lineage>
</organism>
<comment type="caution">
    <text evidence="1">The sequence shown here is derived from an EMBL/GenBank/DDBJ whole genome shotgun (WGS) entry which is preliminary data.</text>
</comment>
<evidence type="ECO:0000313" key="2">
    <source>
        <dbReference type="Proteomes" id="UP000602381"/>
    </source>
</evidence>
<gene>
    <name evidence="1" type="ORF">GCM10007972_24570</name>
</gene>
<dbReference type="InterPro" id="IPR036397">
    <property type="entry name" value="RNaseH_sf"/>
</dbReference>
<dbReference type="SUPFAM" id="SSF53098">
    <property type="entry name" value="Ribonuclease H-like"/>
    <property type="match status" value="1"/>
</dbReference>
<dbReference type="Gene3D" id="3.30.420.10">
    <property type="entry name" value="Ribonuclease H-like superfamily/Ribonuclease H"/>
    <property type="match status" value="1"/>
</dbReference>
<name>A0ABQ2LHI5_9PROT</name>
<dbReference type="Proteomes" id="UP000602381">
    <property type="component" value="Unassembled WGS sequence"/>
</dbReference>